<sequence length="142" mass="16605">MDHFGPFAISRKRKRWGLIFMCLTTRAIHLEDCLSTNAESLLLALERFIQRRGKPTIIHSDQGTSFIKAAREQEKSTKALATELERAVQDRYRIDVKFNPPGAPHWGGSWERMIREIKKFWCLRSNLLRAFTKKPSERCLFV</sequence>
<organism evidence="2 3">
    <name type="scientific">Trichuris muris</name>
    <name type="common">Mouse whipworm</name>
    <dbReference type="NCBI Taxonomy" id="70415"/>
    <lineage>
        <taxon>Eukaryota</taxon>
        <taxon>Metazoa</taxon>
        <taxon>Ecdysozoa</taxon>
        <taxon>Nematoda</taxon>
        <taxon>Enoplea</taxon>
        <taxon>Dorylaimia</taxon>
        <taxon>Trichinellida</taxon>
        <taxon>Trichuridae</taxon>
        <taxon>Trichuris</taxon>
    </lineage>
</organism>
<name>A0A5S6Q4L1_TRIMR</name>
<reference evidence="3" key="1">
    <citation type="submission" date="2019-12" db="UniProtKB">
        <authorList>
            <consortium name="WormBaseParasite"/>
        </authorList>
    </citation>
    <scope>IDENTIFICATION</scope>
</reference>
<dbReference type="GO" id="GO:0003676">
    <property type="term" value="F:nucleic acid binding"/>
    <property type="evidence" value="ECO:0007669"/>
    <property type="project" value="InterPro"/>
</dbReference>
<protein>
    <submittedName>
        <fullName evidence="3">Integrase catalytic domain-containing protein</fullName>
    </submittedName>
</protein>
<dbReference type="AlphaFoldDB" id="A0A5S6Q4L1"/>
<dbReference type="Pfam" id="PF00665">
    <property type="entry name" value="rve"/>
    <property type="match status" value="1"/>
</dbReference>
<dbReference type="PANTHER" id="PTHR47331">
    <property type="entry name" value="PHD-TYPE DOMAIN-CONTAINING PROTEIN"/>
    <property type="match status" value="1"/>
</dbReference>
<keyword evidence="2" id="KW-1185">Reference proteome</keyword>
<dbReference type="InterPro" id="IPR001584">
    <property type="entry name" value="Integrase_cat-core"/>
</dbReference>
<dbReference type="STRING" id="70415.A0A5S6Q4L1"/>
<dbReference type="WBParaSite" id="TMUE_0000002099.1">
    <property type="protein sequence ID" value="TMUE_0000002099.1"/>
    <property type="gene ID" value="WBGene00293634"/>
</dbReference>
<dbReference type="Proteomes" id="UP000046395">
    <property type="component" value="Unassembled WGS sequence"/>
</dbReference>
<dbReference type="InterPro" id="IPR012337">
    <property type="entry name" value="RNaseH-like_sf"/>
</dbReference>
<evidence type="ECO:0000259" key="1">
    <source>
        <dbReference type="PROSITE" id="PS50994"/>
    </source>
</evidence>
<dbReference type="GO" id="GO:0015074">
    <property type="term" value="P:DNA integration"/>
    <property type="evidence" value="ECO:0007669"/>
    <property type="project" value="InterPro"/>
</dbReference>
<feature type="domain" description="Integrase catalytic" evidence="1">
    <location>
        <begin position="1"/>
        <end position="119"/>
    </location>
</feature>
<dbReference type="InterPro" id="IPR036397">
    <property type="entry name" value="RNaseH_sf"/>
</dbReference>
<dbReference type="SUPFAM" id="SSF53098">
    <property type="entry name" value="Ribonuclease H-like"/>
    <property type="match status" value="1"/>
</dbReference>
<evidence type="ECO:0000313" key="3">
    <source>
        <dbReference type="WBParaSite" id="TMUE_0000002099.1"/>
    </source>
</evidence>
<evidence type="ECO:0000313" key="2">
    <source>
        <dbReference type="Proteomes" id="UP000046395"/>
    </source>
</evidence>
<dbReference type="PROSITE" id="PS50994">
    <property type="entry name" value="INTEGRASE"/>
    <property type="match status" value="1"/>
</dbReference>
<dbReference type="Gene3D" id="3.30.420.10">
    <property type="entry name" value="Ribonuclease H-like superfamily/Ribonuclease H"/>
    <property type="match status" value="1"/>
</dbReference>
<accession>A0A5S6Q4L1</accession>
<proteinExistence type="predicted"/>